<reference evidence="1 2" key="1">
    <citation type="submission" date="2020-08" db="EMBL/GenBank/DDBJ databases">
        <title>Genomic Encyclopedia of Type Strains, Phase IV (KMG-V): Genome sequencing to study the core and pangenomes of soil and plant-associated prokaryotes.</title>
        <authorList>
            <person name="Whitman W."/>
        </authorList>
    </citation>
    <scope>NUCLEOTIDE SEQUENCE [LARGE SCALE GENOMIC DNA]</scope>
    <source>
        <strain evidence="1 2">SEMIA 4013</strain>
    </source>
</reference>
<accession>A0AAW3V4Q6</accession>
<organism evidence="1 2">
    <name type="scientific">Paraburkholderia fungorum</name>
    <dbReference type="NCBI Taxonomy" id="134537"/>
    <lineage>
        <taxon>Bacteria</taxon>
        <taxon>Pseudomonadati</taxon>
        <taxon>Pseudomonadota</taxon>
        <taxon>Betaproteobacteria</taxon>
        <taxon>Burkholderiales</taxon>
        <taxon>Burkholderiaceae</taxon>
        <taxon>Paraburkholderia</taxon>
    </lineage>
</organism>
<evidence type="ECO:0000313" key="2">
    <source>
        <dbReference type="Proteomes" id="UP000518681"/>
    </source>
</evidence>
<dbReference type="EMBL" id="JACIIK010000009">
    <property type="protein sequence ID" value="MBB6204370.1"/>
    <property type="molecule type" value="Genomic_DNA"/>
</dbReference>
<proteinExistence type="predicted"/>
<sequence length="242" mass="26506">MAFHNKSLLETTNRFAMNFTEWFGSLPDHERAAFSSVRDAELGWNAAMLVLAASEEAETTSRRFRLLDSLRKALKRSTEVSDPHTSTKASVDRRDIRAAIQLLSVRSPLPTAAVVRALKLAAEVLCCADHPLEAAQIALLLGEHTSQGEAERFCMDKADLAFTDRQAAIDSVLGGVHELWLTDTGLLGSADSGPLLDRSRPFCRISWRDGEGVARPCWTLAEDQSGTILAEIDPTIGQSRSE</sequence>
<comment type="caution">
    <text evidence="1">The sequence shown here is derived from an EMBL/GenBank/DDBJ whole genome shotgun (WGS) entry which is preliminary data.</text>
</comment>
<name>A0AAW3V4Q6_9BURK</name>
<dbReference type="RefSeq" id="WP_183800822.1">
    <property type="nucleotide sequence ID" value="NZ_JACIII010000013.1"/>
</dbReference>
<dbReference type="Proteomes" id="UP000518681">
    <property type="component" value="Unassembled WGS sequence"/>
</dbReference>
<protein>
    <recommendedName>
        <fullName evidence="3">DUF222 domain-containing protein</fullName>
    </recommendedName>
</protein>
<evidence type="ECO:0008006" key="3">
    <source>
        <dbReference type="Google" id="ProtNLM"/>
    </source>
</evidence>
<evidence type="ECO:0000313" key="1">
    <source>
        <dbReference type="EMBL" id="MBB6204370.1"/>
    </source>
</evidence>
<dbReference type="AlphaFoldDB" id="A0AAW3V4Q6"/>
<gene>
    <name evidence="1" type="ORF">GGD69_005264</name>
</gene>